<dbReference type="Pfam" id="PF14818">
    <property type="entry name" value="SOGA1-2-like_CC"/>
    <property type="match status" value="1"/>
</dbReference>
<gene>
    <name evidence="5" type="ORF">WMY93_026719</name>
</gene>
<keyword evidence="6" id="KW-1185">Reference proteome</keyword>
<dbReference type="AlphaFoldDB" id="A0AAW0N8C6"/>
<protein>
    <recommendedName>
        <fullName evidence="4">SOGA 1/2-like coiled-coil domain-containing protein</fullName>
    </recommendedName>
</protein>
<sequence length="860" mass="97725">MKAFRKELQNFIDRLDVPKQEAQQTEEPLSRGQLPWDRQRTWSALDKGQQWGLPGEHELRSISSSFSETTVGVGVKVVRCCFPPLKRNVECVYEWLWTACGGRYSQIYEQQFQTSAAEHGPGAPSELLRGQMWPGPEPPQQQQAQHVRLKKKFEELKKRHTEDKEEWMREKESLLREVANIQGGENRRILLDLKTVLEDVQVEVKREEEKRSELQLQYTRDRCSWELEKAELKRRIAQLESREGSRSVTGVALSAASLAAGGVPHCPQKYSDDTLCREREEQRRILADTHTTAMDLRCRMEHNERDWLREKADLLERFDVERREWECQLKDMQKKIEELYCEVRAKREGTVNRLSIPSTSTGSSFLSSSSQSEQRSTLFSAFGSNNNKFSRDSESHHSVGYHTDTHDQVQTVFEEELSGTWQQDTGSQRRAIDTEELDSILLLHGCAESHKPTARESERVHRNSRENPPWTELNYGSEKKRNTTALNAALKEIARVSEELCSYQEEIRQKSGEKRSHNSRPDVIGPCDLSEIYEELRALEREHWITLSPENTSHPGGGASTDRHQEPLISLETQLEIDSTAPPVPPRSSSWNLSSQQDTDLNMPESPMTTARKCHSPCVVVDRKCASPSIVRKFEAMLQENEGKVLIDGAISSCSVPVNQNCNITCCHNRWSCDASKLTNKVSSYGSVQKSFSEVNIVTAAKTIETDHNLIGANLKSHEVHPQPKTLMETPVHFSAPEIPPTSPVLQAPRRNITLEQKTAEFNRCLFQAEMGHGVEEQDTFSPLDLTPERCQQVLLTKTASGEKLLPRETQLQQHSEAPTHSFGVEPKLSISISDIRKQSPEAAAQSRCIVVQELNQSAP</sequence>
<keyword evidence="1 2" id="KW-0175">Coiled coil</keyword>
<dbReference type="InterPro" id="IPR027882">
    <property type="entry name" value="SOGA1/2-like_CC"/>
</dbReference>
<evidence type="ECO:0000313" key="6">
    <source>
        <dbReference type="Proteomes" id="UP001460270"/>
    </source>
</evidence>
<dbReference type="PANTHER" id="PTHR15705">
    <property type="entry name" value="MCG7194, ISOFORM CRA_A"/>
    <property type="match status" value="1"/>
</dbReference>
<feature type="coiled-coil region" evidence="2">
    <location>
        <begin position="315"/>
        <end position="349"/>
    </location>
</feature>
<feature type="compositionally biased region" description="Basic and acidic residues" evidence="3">
    <location>
        <begin position="449"/>
        <end position="465"/>
    </location>
</feature>
<evidence type="ECO:0000256" key="1">
    <source>
        <dbReference type="ARBA" id="ARBA00023054"/>
    </source>
</evidence>
<reference evidence="6" key="1">
    <citation type="submission" date="2024-04" db="EMBL/GenBank/DDBJ databases">
        <title>Salinicola lusitanus LLJ914,a marine bacterium isolated from the Okinawa Trough.</title>
        <authorList>
            <person name="Li J."/>
        </authorList>
    </citation>
    <scope>NUCLEOTIDE SEQUENCE [LARGE SCALE GENOMIC DNA]</scope>
</reference>
<feature type="region of interest" description="Disordered" evidence="3">
    <location>
        <begin position="449"/>
        <end position="475"/>
    </location>
</feature>
<feature type="coiled-coil region" evidence="2">
    <location>
        <begin position="146"/>
        <end position="217"/>
    </location>
</feature>
<evidence type="ECO:0000313" key="5">
    <source>
        <dbReference type="EMBL" id="KAK7887098.1"/>
    </source>
</evidence>
<evidence type="ECO:0000256" key="3">
    <source>
        <dbReference type="SAM" id="MobiDB-lite"/>
    </source>
</evidence>
<accession>A0AAW0N8C6</accession>
<evidence type="ECO:0000259" key="4">
    <source>
        <dbReference type="Pfam" id="PF14818"/>
    </source>
</evidence>
<dbReference type="Proteomes" id="UP001460270">
    <property type="component" value="Unassembled WGS sequence"/>
</dbReference>
<name>A0AAW0N8C6_9GOBI</name>
<feature type="compositionally biased region" description="Polar residues" evidence="3">
    <location>
        <begin position="587"/>
        <end position="600"/>
    </location>
</feature>
<feature type="domain" description="SOGA 1/2-like coiled-coil" evidence="4">
    <location>
        <begin position="294"/>
        <end position="347"/>
    </location>
</feature>
<proteinExistence type="predicted"/>
<dbReference type="EMBL" id="JBBPFD010000019">
    <property type="protein sequence ID" value="KAK7887098.1"/>
    <property type="molecule type" value="Genomic_DNA"/>
</dbReference>
<dbReference type="PANTHER" id="PTHR15705:SF1">
    <property type="entry name" value="RIKEN CDNA 9330159F19 GENE"/>
    <property type="match status" value="1"/>
</dbReference>
<evidence type="ECO:0000256" key="2">
    <source>
        <dbReference type="SAM" id="Coils"/>
    </source>
</evidence>
<feature type="region of interest" description="Disordered" evidence="3">
    <location>
        <begin position="578"/>
        <end position="608"/>
    </location>
</feature>
<comment type="caution">
    <text evidence="5">The sequence shown here is derived from an EMBL/GenBank/DDBJ whole genome shotgun (WGS) entry which is preliminary data.</text>
</comment>
<organism evidence="5 6">
    <name type="scientific">Mugilogobius chulae</name>
    <name type="common">yellowstripe goby</name>
    <dbReference type="NCBI Taxonomy" id="88201"/>
    <lineage>
        <taxon>Eukaryota</taxon>
        <taxon>Metazoa</taxon>
        <taxon>Chordata</taxon>
        <taxon>Craniata</taxon>
        <taxon>Vertebrata</taxon>
        <taxon>Euteleostomi</taxon>
        <taxon>Actinopterygii</taxon>
        <taxon>Neopterygii</taxon>
        <taxon>Teleostei</taxon>
        <taxon>Neoteleostei</taxon>
        <taxon>Acanthomorphata</taxon>
        <taxon>Gobiaria</taxon>
        <taxon>Gobiiformes</taxon>
        <taxon>Gobioidei</taxon>
        <taxon>Gobiidae</taxon>
        <taxon>Gobionellinae</taxon>
        <taxon>Mugilogobius</taxon>
    </lineage>
</organism>